<reference evidence="1 2" key="1">
    <citation type="journal article" date="2018" name="Nat. Ecol. Evol.">
        <title>Pezizomycetes genomes reveal the molecular basis of ectomycorrhizal truffle lifestyle.</title>
        <authorList>
            <person name="Murat C."/>
            <person name="Payen T."/>
            <person name="Noel B."/>
            <person name="Kuo A."/>
            <person name="Morin E."/>
            <person name="Chen J."/>
            <person name="Kohler A."/>
            <person name="Krizsan K."/>
            <person name="Balestrini R."/>
            <person name="Da Silva C."/>
            <person name="Montanini B."/>
            <person name="Hainaut M."/>
            <person name="Levati E."/>
            <person name="Barry K.W."/>
            <person name="Belfiori B."/>
            <person name="Cichocki N."/>
            <person name="Clum A."/>
            <person name="Dockter R.B."/>
            <person name="Fauchery L."/>
            <person name="Guy J."/>
            <person name="Iotti M."/>
            <person name="Le Tacon F."/>
            <person name="Lindquist E.A."/>
            <person name="Lipzen A."/>
            <person name="Malagnac F."/>
            <person name="Mello A."/>
            <person name="Molinier V."/>
            <person name="Miyauchi S."/>
            <person name="Poulain J."/>
            <person name="Riccioni C."/>
            <person name="Rubini A."/>
            <person name="Sitrit Y."/>
            <person name="Splivallo R."/>
            <person name="Traeger S."/>
            <person name="Wang M."/>
            <person name="Zifcakova L."/>
            <person name="Wipf D."/>
            <person name="Zambonelli A."/>
            <person name="Paolocci F."/>
            <person name="Nowrousian M."/>
            <person name="Ottonello S."/>
            <person name="Baldrian P."/>
            <person name="Spatafora J.W."/>
            <person name="Henrissat B."/>
            <person name="Nagy L.G."/>
            <person name="Aury J.M."/>
            <person name="Wincker P."/>
            <person name="Grigoriev I.V."/>
            <person name="Bonfante P."/>
            <person name="Martin F.M."/>
        </authorList>
    </citation>
    <scope>NUCLEOTIDE SEQUENCE [LARGE SCALE GENOMIC DNA]</scope>
    <source>
        <strain evidence="1 2">120613-1</strain>
    </source>
</reference>
<dbReference type="AlphaFoldDB" id="A0A3N4JPV1"/>
<dbReference type="Proteomes" id="UP000276215">
    <property type="component" value="Unassembled WGS sequence"/>
</dbReference>
<keyword evidence="2" id="KW-1185">Reference proteome</keyword>
<evidence type="ECO:0000313" key="2">
    <source>
        <dbReference type="Proteomes" id="UP000276215"/>
    </source>
</evidence>
<name>A0A3N4JPV1_9PEZI</name>
<feature type="non-terminal residue" evidence="1">
    <location>
        <position position="1"/>
    </location>
</feature>
<sequence>LEFNGDIFKAMLVQWICSSNISFTIVEHHAFQLLLTYLLTTPLTYSLSLTLPRSSSTIMNWILETFKVEQQCIIDLLSDVPYKIHFSF</sequence>
<dbReference type="EMBL" id="ML120381">
    <property type="protein sequence ID" value="RPB00293.1"/>
    <property type="molecule type" value="Genomic_DNA"/>
</dbReference>
<proteinExistence type="predicted"/>
<accession>A0A3N4JPV1</accession>
<evidence type="ECO:0000313" key="1">
    <source>
        <dbReference type="EMBL" id="RPB00293.1"/>
    </source>
</evidence>
<protein>
    <submittedName>
        <fullName evidence="1">Uncharacterized protein</fullName>
    </submittedName>
</protein>
<feature type="non-terminal residue" evidence="1">
    <location>
        <position position="88"/>
    </location>
</feature>
<organism evidence="1 2">
    <name type="scientific">Choiromyces venosus 120613-1</name>
    <dbReference type="NCBI Taxonomy" id="1336337"/>
    <lineage>
        <taxon>Eukaryota</taxon>
        <taxon>Fungi</taxon>
        <taxon>Dikarya</taxon>
        <taxon>Ascomycota</taxon>
        <taxon>Pezizomycotina</taxon>
        <taxon>Pezizomycetes</taxon>
        <taxon>Pezizales</taxon>
        <taxon>Tuberaceae</taxon>
        <taxon>Choiromyces</taxon>
    </lineage>
</organism>
<gene>
    <name evidence="1" type="ORF">L873DRAFT_1634871</name>
</gene>